<evidence type="ECO:0000313" key="2">
    <source>
        <dbReference type="Proteomes" id="UP000245207"/>
    </source>
</evidence>
<dbReference type="SUPFAM" id="SSF56219">
    <property type="entry name" value="DNase I-like"/>
    <property type="match status" value="1"/>
</dbReference>
<name>A0A2U1MWB4_ARTAN</name>
<dbReference type="GO" id="GO:0003964">
    <property type="term" value="F:RNA-directed DNA polymerase activity"/>
    <property type="evidence" value="ECO:0007669"/>
    <property type="project" value="UniProtKB-KW"/>
</dbReference>
<accession>A0A2U1MWB4</accession>
<proteinExistence type="predicted"/>
<organism evidence="1 2">
    <name type="scientific">Artemisia annua</name>
    <name type="common">Sweet wormwood</name>
    <dbReference type="NCBI Taxonomy" id="35608"/>
    <lineage>
        <taxon>Eukaryota</taxon>
        <taxon>Viridiplantae</taxon>
        <taxon>Streptophyta</taxon>
        <taxon>Embryophyta</taxon>
        <taxon>Tracheophyta</taxon>
        <taxon>Spermatophyta</taxon>
        <taxon>Magnoliopsida</taxon>
        <taxon>eudicotyledons</taxon>
        <taxon>Gunneridae</taxon>
        <taxon>Pentapetalae</taxon>
        <taxon>asterids</taxon>
        <taxon>campanulids</taxon>
        <taxon>Asterales</taxon>
        <taxon>Asteraceae</taxon>
        <taxon>Asteroideae</taxon>
        <taxon>Anthemideae</taxon>
        <taxon>Artemisiinae</taxon>
        <taxon>Artemisia</taxon>
    </lineage>
</organism>
<dbReference type="AlphaFoldDB" id="A0A2U1MWB4"/>
<dbReference type="Gene3D" id="3.60.10.10">
    <property type="entry name" value="Endonuclease/exonuclease/phosphatase"/>
    <property type="match status" value="1"/>
</dbReference>
<reference evidence="1 2" key="1">
    <citation type="journal article" date="2018" name="Mol. Plant">
        <title>The genome of Artemisia annua provides insight into the evolution of Asteraceae family and artemisinin biosynthesis.</title>
        <authorList>
            <person name="Shen Q."/>
            <person name="Zhang L."/>
            <person name="Liao Z."/>
            <person name="Wang S."/>
            <person name="Yan T."/>
            <person name="Shi P."/>
            <person name="Liu M."/>
            <person name="Fu X."/>
            <person name="Pan Q."/>
            <person name="Wang Y."/>
            <person name="Lv Z."/>
            <person name="Lu X."/>
            <person name="Zhang F."/>
            <person name="Jiang W."/>
            <person name="Ma Y."/>
            <person name="Chen M."/>
            <person name="Hao X."/>
            <person name="Li L."/>
            <person name="Tang Y."/>
            <person name="Lv G."/>
            <person name="Zhou Y."/>
            <person name="Sun X."/>
            <person name="Brodelius P.E."/>
            <person name="Rose J.K.C."/>
            <person name="Tang K."/>
        </authorList>
    </citation>
    <scope>NUCLEOTIDE SEQUENCE [LARGE SCALE GENOMIC DNA]</scope>
    <source>
        <strain evidence="2">cv. Huhao1</strain>
        <tissue evidence="1">Leaf</tissue>
    </source>
</reference>
<keyword evidence="2" id="KW-1185">Reference proteome</keyword>
<comment type="caution">
    <text evidence="1">The sequence shown here is derived from an EMBL/GenBank/DDBJ whole genome shotgun (WGS) entry which is preliminary data.</text>
</comment>
<dbReference type="OrthoDB" id="1930966at2759"/>
<keyword evidence="1" id="KW-0808">Transferase</keyword>
<dbReference type="Proteomes" id="UP000245207">
    <property type="component" value="Unassembled WGS sequence"/>
</dbReference>
<protein>
    <submittedName>
        <fullName evidence="1">RNA-directed DNA polymerase, eukaryota, Reverse transcriptase zinc-binding domain protein</fullName>
    </submittedName>
</protein>
<dbReference type="EMBL" id="PKPP01004202">
    <property type="protein sequence ID" value="PWA65537.1"/>
    <property type="molecule type" value="Genomic_DNA"/>
</dbReference>
<evidence type="ECO:0000313" key="1">
    <source>
        <dbReference type="EMBL" id="PWA65537.1"/>
    </source>
</evidence>
<dbReference type="InterPro" id="IPR036691">
    <property type="entry name" value="Endo/exonu/phosph_ase_sf"/>
</dbReference>
<sequence length="207" mass="23473">MDENLLVCAVLETHVKNRKLQKIGDNIFGNWNWITNMNQCDKGCRIMIGWHSDEVSVTIIHSAKQSILCKIESVDGSVTIFCSFVYAANSGIERRMLWKDLNIYKRIVGNGYWVLLEDFNVTLNPNEHSAGGSYMTSDMTEFKDCVNQVEIEDISSNGLFYTWTKNLHKVRAGDYAGVLKKLDRSMGNEEVKRKATKPPYSSATFGV</sequence>
<keyword evidence="1" id="KW-0695">RNA-directed DNA polymerase</keyword>
<keyword evidence="1" id="KW-0548">Nucleotidyltransferase</keyword>
<gene>
    <name evidence="1" type="ORF">CTI12_AA173750</name>
</gene>